<proteinExistence type="predicted"/>
<dbReference type="AlphaFoldDB" id="A0A565CS30"/>
<gene>
    <name evidence="2" type="ORF">ANE_LOCUS26962</name>
</gene>
<keyword evidence="1" id="KW-0732">Signal</keyword>
<organism evidence="2 3">
    <name type="scientific">Arabis nemorensis</name>
    <dbReference type="NCBI Taxonomy" id="586526"/>
    <lineage>
        <taxon>Eukaryota</taxon>
        <taxon>Viridiplantae</taxon>
        <taxon>Streptophyta</taxon>
        <taxon>Embryophyta</taxon>
        <taxon>Tracheophyta</taxon>
        <taxon>Spermatophyta</taxon>
        <taxon>Magnoliopsida</taxon>
        <taxon>eudicotyledons</taxon>
        <taxon>Gunneridae</taxon>
        <taxon>Pentapetalae</taxon>
        <taxon>rosids</taxon>
        <taxon>malvids</taxon>
        <taxon>Brassicales</taxon>
        <taxon>Brassicaceae</taxon>
        <taxon>Arabideae</taxon>
        <taxon>Arabis</taxon>
    </lineage>
</organism>
<accession>A0A565CS30</accession>
<dbReference type="EMBL" id="CABITT030000008">
    <property type="protein sequence ID" value="VVB16518.1"/>
    <property type="molecule type" value="Genomic_DNA"/>
</dbReference>
<protein>
    <recommendedName>
        <fullName evidence="4">Knottin scorpion toxin-like domain-containing protein</fullName>
    </recommendedName>
</protein>
<evidence type="ECO:0000256" key="1">
    <source>
        <dbReference type="SAM" id="SignalP"/>
    </source>
</evidence>
<evidence type="ECO:0008006" key="4">
    <source>
        <dbReference type="Google" id="ProtNLM"/>
    </source>
</evidence>
<comment type="caution">
    <text evidence="2">The sequence shown here is derived from an EMBL/GenBank/DDBJ whole genome shotgun (WGS) entry which is preliminary data.</text>
</comment>
<keyword evidence="3" id="KW-1185">Reference proteome</keyword>
<feature type="signal peptide" evidence="1">
    <location>
        <begin position="1"/>
        <end position="22"/>
    </location>
</feature>
<evidence type="ECO:0000313" key="3">
    <source>
        <dbReference type="Proteomes" id="UP000489600"/>
    </source>
</evidence>
<feature type="chain" id="PRO_5022160109" description="Knottin scorpion toxin-like domain-containing protein" evidence="1">
    <location>
        <begin position="23"/>
        <end position="85"/>
    </location>
</feature>
<dbReference type="OrthoDB" id="10458149at2759"/>
<evidence type="ECO:0000313" key="2">
    <source>
        <dbReference type="EMBL" id="VVB16518.1"/>
    </source>
</evidence>
<reference evidence="2" key="1">
    <citation type="submission" date="2019-07" db="EMBL/GenBank/DDBJ databases">
        <authorList>
            <person name="Dittberner H."/>
        </authorList>
    </citation>
    <scope>NUCLEOTIDE SEQUENCE [LARGE SCALE GENOMIC DNA]</scope>
</reference>
<sequence length="85" mass="9081">MKLSLPLASVLLLSMMLTFATGMGTGMSGPGPSRVFEPKSKSCVGTKDVRLPTPCTQEDCAFVCRHRDLLPFGCPGVECICLQNC</sequence>
<name>A0A565CS30_9BRAS</name>
<dbReference type="Proteomes" id="UP000489600">
    <property type="component" value="Unassembled WGS sequence"/>
</dbReference>